<dbReference type="GO" id="GO:0016020">
    <property type="term" value="C:membrane"/>
    <property type="evidence" value="ECO:0007669"/>
    <property type="project" value="UniProtKB-SubCell"/>
</dbReference>
<organism evidence="6 7">
    <name type="scientific">Corynebacterium riegelii</name>
    <dbReference type="NCBI Taxonomy" id="156976"/>
    <lineage>
        <taxon>Bacteria</taxon>
        <taxon>Bacillati</taxon>
        <taxon>Actinomycetota</taxon>
        <taxon>Actinomycetes</taxon>
        <taxon>Mycobacteriales</taxon>
        <taxon>Corynebacteriaceae</taxon>
        <taxon>Corynebacterium</taxon>
    </lineage>
</organism>
<evidence type="ECO:0000256" key="1">
    <source>
        <dbReference type="ARBA" id="ARBA00004141"/>
    </source>
</evidence>
<feature type="transmembrane region" description="Helical" evidence="5">
    <location>
        <begin position="50"/>
        <end position="69"/>
    </location>
</feature>
<feature type="transmembrane region" description="Helical" evidence="5">
    <location>
        <begin position="18"/>
        <end position="38"/>
    </location>
</feature>
<keyword evidence="3 5" id="KW-1133">Transmembrane helix</keyword>
<dbReference type="Pfam" id="PF03595">
    <property type="entry name" value="SLAC1"/>
    <property type="match status" value="1"/>
</dbReference>
<sequence length="291" mass="31474">MGTSIVARLLVEVGMLPLAGMFAVIACAILVVLTAGFVRYRNPAFQRTTLAAWAMYAMGILALGDALSGLSGEPVFRMIGFWIGAPLAVVVYLTQLRGFHGPPQFAWGLPLVGPMVSASTAGALSRNFGHFYQVTGTVLFCMTIFTAVPLFTYVYWSYWRGRVPLEGATSATAWVPLGVAGQSTTAIQLLHPGAFSIWYGYVALIIAIPLALFAMIVFYPNVARWVDYSPAWWACTFPTGTVSMGSHQVALLNGSQWLDVVALSIPALLIAHWVICAARFVSWTISSRQPT</sequence>
<feature type="transmembrane region" description="Helical" evidence="5">
    <location>
        <begin position="105"/>
        <end position="125"/>
    </location>
</feature>
<dbReference type="Gene3D" id="1.50.10.150">
    <property type="entry name" value="Voltage-dependent anion channel"/>
    <property type="match status" value="1"/>
</dbReference>
<feature type="transmembrane region" description="Helical" evidence="5">
    <location>
        <begin position="198"/>
        <end position="219"/>
    </location>
</feature>
<protein>
    <recommendedName>
        <fullName evidence="8">Tellurite resistance protein</fullName>
    </recommendedName>
</protein>
<evidence type="ECO:0000313" key="6">
    <source>
        <dbReference type="EMBL" id="AKV59765.1"/>
    </source>
</evidence>
<comment type="subcellular location">
    <subcellularLocation>
        <location evidence="1">Membrane</location>
        <topology evidence="1">Multi-pass membrane protein</topology>
    </subcellularLocation>
</comment>
<evidence type="ECO:0000256" key="4">
    <source>
        <dbReference type="ARBA" id="ARBA00023136"/>
    </source>
</evidence>
<keyword evidence="7" id="KW-1185">Reference proteome</keyword>
<dbReference type="STRING" id="156976.AK829_01260"/>
<evidence type="ECO:0000256" key="5">
    <source>
        <dbReference type="SAM" id="Phobius"/>
    </source>
</evidence>
<feature type="transmembrane region" description="Helical" evidence="5">
    <location>
        <begin position="260"/>
        <end position="281"/>
    </location>
</feature>
<gene>
    <name evidence="6" type="ORF">AK829_01260</name>
</gene>
<dbReference type="AlphaFoldDB" id="A0A0K1REA7"/>
<evidence type="ECO:0000256" key="3">
    <source>
        <dbReference type="ARBA" id="ARBA00022989"/>
    </source>
</evidence>
<feature type="transmembrane region" description="Helical" evidence="5">
    <location>
        <begin position="75"/>
        <end position="93"/>
    </location>
</feature>
<evidence type="ECO:0008006" key="8">
    <source>
        <dbReference type="Google" id="ProtNLM"/>
    </source>
</evidence>
<dbReference type="Proteomes" id="UP000060016">
    <property type="component" value="Chromosome"/>
</dbReference>
<dbReference type="InterPro" id="IPR004695">
    <property type="entry name" value="SLAC1/Mae1/Ssu1/TehA"/>
</dbReference>
<dbReference type="PATRIC" id="fig|156976.3.peg.242"/>
<proteinExistence type="predicted"/>
<evidence type="ECO:0000256" key="2">
    <source>
        <dbReference type="ARBA" id="ARBA00022692"/>
    </source>
</evidence>
<dbReference type="KEGG" id="crie:AK829_01260"/>
<feature type="transmembrane region" description="Helical" evidence="5">
    <location>
        <begin position="131"/>
        <end position="156"/>
    </location>
</feature>
<keyword evidence="4 5" id="KW-0472">Membrane</keyword>
<dbReference type="InterPro" id="IPR038665">
    <property type="entry name" value="Voltage-dep_anion_channel_sf"/>
</dbReference>
<reference evidence="6 7" key="1">
    <citation type="submission" date="2015-08" db="EMBL/GenBank/DDBJ databases">
        <authorList>
            <person name="Babu N.S."/>
            <person name="Beckwith C.J."/>
            <person name="Beseler K.G."/>
            <person name="Brison A."/>
            <person name="Carone J.V."/>
            <person name="Caskin T.P."/>
            <person name="Diamond M."/>
            <person name="Durham M.E."/>
            <person name="Foxe J.M."/>
            <person name="Go M."/>
            <person name="Henderson B.A."/>
            <person name="Jones I.B."/>
            <person name="McGettigan J.A."/>
            <person name="Micheletti S.J."/>
            <person name="Nasrallah M.E."/>
            <person name="Ortiz D."/>
            <person name="Piller C.R."/>
            <person name="Privatt S.R."/>
            <person name="Schneider S.L."/>
            <person name="Sharp S."/>
            <person name="Smith T.C."/>
            <person name="Stanton J.D."/>
            <person name="Ullery H.E."/>
            <person name="Wilson R.J."/>
            <person name="Serrano M.G."/>
            <person name="Buck G."/>
            <person name="Lee V."/>
            <person name="Wang Y."/>
            <person name="Carvalho R."/>
            <person name="Voegtly L."/>
            <person name="Shi R."/>
            <person name="Duckworth R."/>
            <person name="Johnson A."/>
            <person name="Loviza R."/>
            <person name="Walstead R."/>
            <person name="Shah Z."/>
            <person name="Kiflezghi M."/>
            <person name="Wade K."/>
            <person name="Ball S.L."/>
            <person name="Bradley K.W."/>
            <person name="Asai D.J."/>
            <person name="Bowman C.A."/>
            <person name="Russell D.A."/>
            <person name="Pope W.H."/>
            <person name="Jacobs-Sera D."/>
            <person name="Hendrix R.W."/>
            <person name="Hatfull G.F."/>
        </authorList>
    </citation>
    <scope>NUCLEOTIDE SEQUENCE [LARGE SCALE GENOMIC DNA]</scope>
    <source>
        <strain evidence="6 7">PUDD_83A45</strain>
    </source>
</reference>
<keyword evidence="2 5" id="KW-0812">Transmembrane</keyword>
<dbReference type="GO" id="GO:0055085">
    <property type="term" value="P:transmembrane transport"/>
    <property type="evidence" value="ECO:0007669"/>
    <property type="project" value="InterPro"/>
</dbReference>
<name>A0A0K1REA7_9CORY</name>
<accession>A0A0K1REA7</accession>
<evidence type="ECO:0000313" key="7">
    <source>
        <dbReference type="Proteomes" id="UP000060016"/>
    </source>
</evidence>
<dbReference type="EMBL" id="CP012342">
    <property type="protein sequence ID" value="AKV59765.1"/>
    <property type="molecule type" value="Genomic_DNA"/>
</dbReference>